<keyword evidence="1" id="KW-0472">Membrane</keyword>
<dbReference type="OrthoDB" id="4966203at2"/>
<name>A0A1I6HVD5_9RHOB</name>
<feature type="transmembrane region" description="Helical" evidence="1">
    <location>
        <begin position="88"/>
        <end position="115"/>
    </location>
</feature>
<sequence length="219" mass="24687">MFWNKVFAQNRVLLLLWGLLFVAAIAALFEARWSLAFVAFSTLILAIAPVFLASRLHLTLPLPFLVAATLFTFATVFMGEAFDFYERYWWWDIALHGGSAVGFGLMGFLFVFMLFEGDRYAAPPSAIAFITFCVAMTVGATWEVFEFLMDRTFGLNMQKSGLMDTMGDLIVDAVGALFAALSGYVFLRGNNAGFMARLIRQFIGLNKQLYRKSKDRLRK</sequence>
<organism evidence="2 3">
    <name type="scientific">Yoonia tamlensis</name>
    <dbReference type="NCBI Taxonomy" id="390270"/>
    <lineage>
        <taxon>Bacteria</taxon>
        <taxon>Pseudomonadati</taxon>
        <taxon>Pseudomonadota</taxon>
        <taxon>Alphaproteobacteria</taxon>
        <taxon>Rhodobacterales</taxon>
        <taxon>Paracoccaceae</taxon>
        <taxon>Yoonia</taxon>
    </lineage>
</organism>
<reference evidence="3" key="1">
    <citation type="submission" date="2016-10" db="EMBL/GenBank/DDBJ databases">
        <authorList>
            <person name="Varghese N."/>
            <person name="Submissions S."/>
        </authorList>
    </citation>
    <scope>NUCLEOTIDE SEQUENCE [LARGE SCALE GENOMIC DNA]</scope>
    <source>
        <strain evidence="3">DSM 26879</strain>
    </source>
</reference>
<keyword evidence="1" id="KW-1133">Transmembrane helix</keyword>
<feature type="transmembrane region" description="Helical" evidence="1">
    <location>
        <begin position="12"/>
        <end position="29"/>
    </location>
</feature>
<feature type="transmembrane region" description="Helical" evidence="1">
    <location>
        <begin position="169"/>
        <end position="187"/>
    </location>
</feature>
<dbReference type="AlphaFoldDB" id="A0A1I6HVD5"/>
<protein>
    <recommendedName>
        <fullName evidence="4">Membrane protein YjdF</fullName>
    </recommendedName>
</protein>
<dbReference type="Proteomes" id="UP000199478">
    <property type="component" value="Unassembled WGS sequence"/>
</dbReference>
<evidence type="ECO:0000313" key="3">
    <source>
        <dbReference type="Proteomes" id="UP000199478"/>
    </source>
</evidence>
<keyword evidence="1" id="KW-0812">Transmembrane</keyword>
<dbReference type="RefSeq" id="WP_090201614.1">
    <property type="nucleotide sequence ID" value="NZ_FOYP01000003.1"/>
</dbReference>
<feature type="transmembrane region" description="Helical" evidence="1">
    <location>
        <begin position="60"/>
        <end position="82"/>
    </location>
</feature>
<feature type="transmembrane region" description="Helical" evidence="1">
    <location>
        <begin position="127"/>
        <end position="149"/>
    </location>
</feature>
<dbReference type="EMBL" id="FOYP01000003">
    <property type="protein sequence ID" value="SFR58403.1"/>
    <property type="molecule type" value="Genomic_DNA"/>
</dbReference>
<evidence type="ECO:0000313" key="2">
    <source>
        <dbReference type="EMBL" id="SFR58403.1"/>
    </source>
</evidence>
<gene>
    <name evidence="2" type="ORF">SAMN04488005_3024</name>
</gene>
<evidence type="ECO:0000256" key="1">
    <source>
        <dbReference type="SAM" id="Phobius"/>
    </source>
</evidence>
<accession>A0A1I6HVD5</accession>
<keyword evidence="3" id="KW-1185">Reference proteome</keyword>
<dbReference type="STRING" id="390270.SAMN04488005_3024"/>
<dbReference type="Pfam" id="PF09997">
    <property type="entry name" value="DUF2238"/>
    <property type="match status" value="1"/>
</dbReference>
<feature type="transmembrane region" description="Helical" evidence="1">
    <location>
        <begin position="35"/>
        <end position="53"/>
    </location>
</feature>
<proteinExistence type="predicted"/>
<evidence type="ECO:0008006" key="4">
    <source>
        <dbReference type="Google" id="ProtNLM"/>
    </source>
</evidence>
<dbReference type="InterPro" id="IPR014509">
    <property type="entry name" value="YjdF-like"/>
</dbReference>